<evidence type="ECO:0000256" key="1">
    <source>
        <dbReference type="ARBA" id="ARBA00022669"/>
    </source>
</evidence>
<dbReference type="SUPFAM" id="SSF54106">
    <property type="entry name" value="LysM domain"/>
    <property type="match status" value="2"/>
</dbReference>
<keyword evidence="1" id="KW-0147">Chitin-binding</keyword>
<dbReference type="InterPro" id="IPR053214">
    <property type="entry name" value="LysM12-like"/>
</dbReference>
<protein>
    <recommendedName>
        <fullName evidence="4">LysM domain-containing protein</fullName>
    </recommendedName>
</protein>
<dbReference type="PANTHER" id="PTHR47700">
    <property type="entry name" value="V CHITINASE, PUTATIVE (AFU_ORTHOLOGUE AFUA_6G13720)-RELATED"/>
    <property type="match status" value="1"/>
</dbReference>
<keyword evidence="6" id="KW-1185">Reference proteome</keyword>
<feature type="domain" description="LysM" evidence="4">
    <location>
        <begin position="190"/>
        <end position="235"/>
    </location>
</feature>
<dbReference type="EMBL" id="JBFXLS010000011">
    <property type="protein sequence ID" value="KAL2830903.1"/>
    <property type="molecule type" value="Genomic_DNA"/>
</dbReference>
<organism evidence="5 6">
    <name type="scientific">Aspergillus cavernicola</name>
    <dbReference type="NCBI Taxonomy" id="176166"/>
    <lineage>
        <taxon>Eukaryota</taxon>
        <taxon>Fungi</taxon>
        <taxon>Dikarya</taxon>
        <taxon>Ascomycota</taxon>
        <taxon>Pezizomycotina</taxon>
        <taxon>Eurotiomycetes</taxon>
        <taxon>Eurotiomycetidae</taxon>
        <taxon>Eurotiales</taxon>
        <taxon>Aspergillaceae</taxon>
        <taxon>Aspergillus</taxon>
        <taxon>Aspergillus subgen. Nidulantes</taxon>
    </lineage>
</organism>
<dbReference type="PANTHER" id="PTHR47700:SF2">
    <property type="entry name" value="CHITINASE"/>
    <property type="match status" value="1"/>
</dbReference>
<feature type="region of interest" description="Disordered" evidence="3">
    <location>
        <begin position="26"/>
        <end position="47"/>
    </location>
</feature>
<accession>A0ABR4IT08</accession>
<dbReference type="InterPro" id="IPR036779">
    <property type="entry name" value="LysM_dom_sf"/>
</dbReference>
<reference evidence="5 6" key="1">
    <citation type="submission" date="2024-07" db="EMBL/GenBank/DDBJ databases">
        <title>Section-level genome sequencing and comparative genomics of Aspergillus sections Usti and Cavernicolus.</title>
        <authorList>
            <consortium name="Lawrence Berkeley National Laboratory"/>
            <person name="Nybo J.L."/>
            <person name="Vesth T.C."/>
            <person name="Theobald S."/>
            <person name="Frisvad J.C."/>
            <person name="Larsen T.O."/>
            <person name="Kjaerboelling I."/>
            <person name="Rothschild-Mancinelli K."/>
            <person name="Lyhne E.K."/>
            <person name="Kogle M.E."/>
            <person name="Barry K."/>
            <person name="Clum A."/>
            <person name="Na H."/>
            <person name="Ledsgaard L."/>
            <person name="Lin J."/>
            <person name="Lipzen A."/>
            <person name="Kuo A."/>
            <person name="Riley R."/>
            <person name="Mondo S."/>
            <person name="LaButti K."/>
            <person name="Haridas S."/>
            <person name="Pangalinan J."/>
            <person name="Salamov A.A."/>
            <person name="Simmons B.A."/>
            <person name="Magnuson J.K."/>
            <person name="Chen J."/>
            <person name="Drula E."/>
            <person name="Henrissat B."/>
            <person name="Wiebenga A."/>
            <person name="Lubbers R.J."/>
            <person name="Gomes A.C."/>
            <person name="Makela M.R."/>
            <person name="Stajich J."/>
            <person name="Grigoriev I.V."/>
            <person name="Mortensen U.H."/>
            <person name="De vries R.P."/>
            <person name="Baker S.E."/>
            <person name="Andersen M.R."/>
        </authorList>
    </citation>
    <scope>NUCLEOTIDE SEQUENCE [LARGE SCALE GENOMIC DNA]</scope>
    <source>
        <strain evidence="5 6">CBS 600.67</strain>
    </source>
</reference>
<evidence type="ECO:0000259" key="4">
    <source>
        <dbReference type="PROSITE" id="PS51782"/>
    </source>
</evidence>
<evidence type="ECO:0000256" key="3">
    <source>
        <dbReference type="SAM" id="MobiDB-lite"/>
    </source>
</evidence>
<feature type="compositionally biased region" description="Low complexity" evidence="3">
    <location>
        <begin position="29"/>
        <end position="39"/>
    </location>
</feature>
<dbReference type="PROSITE" id="PS51782">
    <property type="entry name" value="LYSM"/>
    <property type="match status" value="2"/>
</dbReference>
<feature type="domain" description="LysM" evidence="4">
    <location>
        <begin position="254"/>
        <end position="288"/>
    </location>
</feature>
<dbReference type="Proteomes" id="UP001610335">
    <property type="component" value="Unassembled WGS sequence"/>
</dbReference>
<evidence type="ECO:0000313" key="6">
    <source>
        <dbReference type="Proteomes" id="UP001610335"/>
    </source>
</evidence>
<comment type="caution">
    <text evidence="5">The sequence shown here is derived from an EMBL/GenBank/DDBJ whole genome shotgun (WGS) entry which is preliminary data.</text>
</comment>
<evidence type="ECO:0000256" key="2">
    <source>
        <dbReference type="ARBA" id="ARBA00023026"/>
    </source>
</evidence>
<gene>
    <name evidence="5" type="ORF">BDW59DRAFT_158337</name>
</gene>
<name>A0ABR4IT08_9EURO</name>
<sequence>MLLDFSPSNELDDSKTHVSIAACTADLESSSSPSVSERQSPGEASCWPDSVSRSTLTSYVELAISGSVSSTGAADVVDALKQLQAAFTISESGCLYVGSGLSSQGVISTVLDLLTTQVEAKGSISQEILVQKCDNLTARYSLGVLVSTKADLSSMQQPIQAWRNGSCVATMEESTPGGQLQSRDDSRERTTIQVESGDSCSTLATECSITGAKFEDYNPSSDLCSTLTAGRHVCCTSGTMPDYSLQPDSNGNCYSYTVQTGDSCSALAATYDISVDKIKDWNTGANGT</sequence>
<dbReference type="CDD" id="cd00118">
    <property type="entry name" value="LysM"/>
    <property type="match status" value="1"/>
</dbReference>
<proteinExistence type="predicted"/>
<dbReference type="InterPro" id="IPR018392">
    <property type="entry name" value="LysM"/>
</dbReference>
<keyword evidence="2" id="KW-0843">Virulence</keyword>
<dbReference type="Gene3D" id="3.10.350.10">
    <property type="entry name" value="LysM domain"/>
    <property type="match status" value="2"/>
</dbReference>
<dbReference type="Pfam" id="PF01476">
    <property type="entry name" value="LysM"/>
    <property type="match status" value="1"/>
</dbReference>
<evidence type="ECO:0000313" key="5">
    <source>
        <dbReference type="EMBL" id="KAL2830903.1"/>
    </source>
</evidence>
<dbReference type="SMART" id="SM00257">
    <property type="entry name" value="LysM"/>
    <property type="match status" value="2"/>
</dbReference>